<dbReference type="Proteomes" id="UP000218334">
    <property type="component" value="Unassembled WGS sequence"/>
</dbReference>
<organism evidence="2 3">
    <name type="scientific">Armillaria solidipes</name>
    <dbReference type="NCBI Taxonomy" id="1076256"/>
    <lineage>
        <taxon>Eukaryota</taxon>
        <taxon>Fungi</taxon>
        <taxon>Dikarya</taxon>
        <taxon>Basidiomycota</taxon>
        <taxon>Agaricomycotina</taxon>
        <taxon>Agaricomycetes</taxon>
        <taxon>Agaricomycetidae</taxon>
        <taxon>Agaricales</taxon>
        <taxon>Marasmiineae</taxon>
        <taxon>Physalacriaceae</taxon>
        <taxon>Armillaria</taxon>
    </lineage>
</organism>
<gene>
    <name evidence="2" type="ORF">ARMSODRAFT_978096</name>
</gene>
<evidence type="ECO:0000313" key="2">
    <source>
        <dbReference type="EMBL" id="PBK65622.1"/>
    </source>
</evidence>
<accession>A0A2H3BF12</accession>
<reference evidence="3" key="1">
    <citation type="journal article" date="2017" name="Nat. Ecol. Evol.">
        <title>Genome expansion and lineage-specific genetic innovations in the forest pathogenic fungi Armillaria.</title>
        <authorList>
            <person name="Sipos G."/>
            <person name="Prasanna A.N."/>
            <person name="Walter M.C."/>
            <person name="O'Connor E."/>
            <person name="Balint B."/>
            <person name="Krizsan K."/>
            <person name="Kiss B."/>
            <person name="Hess J."/>
            <person name="Varga T."/>
            <person name="Slot J."/>
            <person name="Riley R."/>
            <person name="Boka B."/>
            <person name="Rigling D."/>
            <person name="Barry K."/>
            <person name="Lee J."/>
            <person name="Mihaltcheva S."/>
            <person name="LaButti K."/>
            <person name="Lipzen A."/>
            <person name="Waldron R."/>
            <person name="Moloney N.M."/>
            <person name="Sperisen C."/>
            <person name="Kredics L."/>
            <person name="Vagvoelgyi C."/>
            <person name="Patrignani A."/>
            <person name="Fitzpatrick D."/>
            <person name="Nagy I."/>
            <person name="Doyle S."/>
            <person name="Anderson J.B."/>
            <person name="Grigoriev I.V."/>
            <person name="Gueldener U."/>
            <person name="Muensterkoetter M."/>
            <person name="Nagy L.G."/>
        </authorList>
    </citation>
    <scope>NUCLEOTIDE SEQUENCE [LARGE SCALE GENOMIC DNA]</scope>
    <source>
        <strain evidence="3">28-4</strain>
    </source>
</reference>
<feature type="region of interest" description="Disordered" evidence="1">
    <location>
        <begin position="1"/>
        <end position="30"/>
    </location>
</feature>
<name>A0A2H3BF12_9AGAR</name>
<dbReference type="EMBL" id="KZ293444">
    <property type="protein sequence ID" value="PBK65622.1"/>
    <property type="molecule type" value="Genomic_DNA"/>
</dbReference>
<evidence type="ECO:0000256" key="1">
    <source>
        <dbReference type="SAM" id="MobiDB-lite"/>
    </source>
</evidence>
<feature type="region of interest" description="Disordered" evidence="1">
    <location>
        <begin position="45"/>
        <end position="65"/>
    </location>
</feature>
<protein>
    <submittedName>
        <fullName evidence="2">Uncharacterized protein</fullName>
    </submittedName>
</protein>
<keyword evidence="3" id="KW-1185">Reference proteome</keyword>
<dbReference type="AlphaFoldDB" id="A0A2H3BF12"/>
<feature type="compositionally biased region" description="Basic residues" evidence="1">
    <location>
        <begin position="45"/>
        <end position="64"/>
    </location>
</feature>
<sequence>MSLINHPTTTAHTGGVHGGQKWPSEGDVRDSGPIKYARSEYAKHERKRSLSCQRRNKRRGRTSRRALQILSSTEFRANCIAVGMSKRAQPLYYDRSSIVVCKPPSYLGKSVQSDDLKRTKLSLEKGRRKIAVTLGLIISRYPLIVRYAVEATAK</sequence>
<evidence type="ECO:0000313" key="3">
    <source>
        <dbReference type="Proteomes" id="UP000218334"/>
    </source>
</evidence>
<proteinExistence type="predicted"/>
<feature type="compositionally biased region" description="Low complexity" evidence="1">
    <location>
        <begin position="1"/>
        <end position="14"/>
    </location>
</feature>